<gene>
    <name evidence="2" type="ORF">EDC23_1704</name>
</gene>
<evidence type="ECO:0000259" key="1">
    <source>
        <dbReference type="Pfam" id="PF01636"/>
    </source>
</evidence>
<dbReference type="Pfam" id="PF01636">
    <property type="entry name" value="APH"/>
    <property type="match status" value="1"/>
</dbReference>
<reference evidence="2 3" key="1">
    <citation type="submission" date="2019-03" db="EMBL/GenBank/DDBJ databases">
        <title>Genomic Encyclopedia of Type Strains, Phase IV (KMG-IV): sequencing the most valuable type-strain genomes for metagenomic binning, comparative biology and taxonomic classification.</title>
        <authorList>
            <person name="Goeker M."/>
        </authorList>
    </citation>
    <scope>NUCLEOTIDE SEQUENCE [LARGE SCALE GENOMIC DNA]</scope>
    <source>
        <strain evidence="2 3">DSM 16326</strain>
    </source>
</reference>
<evidence type="ECO:0000313" key="3">
    <source>
        <dbReference type="Proteomes" id="UP000294914"/>
    </source>
</evidence>
<dbReference type="SUPFAM" id="SSF56112">
    <property type="entry name" value="Protein kinase-like (PK-like)"/>
    <property type="match status" value="1"/>
</dbReference>
<keyword evidence="2" id="KW-0808">Transferase</keyword>
<evidence type="ECO:0000313" key="2">
    <source>
        <dbReference type="EMBL" id="TDY00958.1"/>
    </source>
</evidence>
<dbReference type="InterPro" id="IPR011009">
    <property type="entry name" value="Kinase-like_dom_sf"/>
</dbReference>
<name>A0A4R8IKR1_9GAMM</name>
<dbReference type="Proteomes" id="UP000294914">
    <property type="component" value="Unassembled WGS sequence"/>
</dbReference>
<keyword evidence="3" id="KW-1185">Reference proteome</keyword>
<dbReference type="AlphaFoldDB" id="A0A4R8IKR1"/>
<organism evidence="2 3">
    <name type="scientific">Thiohalophilus thiocyanatoxydans</name>
    <dbReference type="NCBI Taxonomy" id="381308"/>
    <lineage>
        <taxon>Bacteria</taxon>
        <taxon>Pseudomonadati</taxon>
        <taxon>Pseudomonadota</taxon>
        <taxon>Gammaproteobacteria</taxon>
        <taxon>Thiohalomonadales</taxon>
        <taxon>Thiohalophilaceae</taxon>
        <taxon>Thiohalophilus</taxon>
    </lineage>
</organism>
<feature type="domain" description="Aminoglycoside phosphotransferase" evidence="1">
    <location>
        <begin position="175"/>
        <end position="290"/>
    </location>
</feature>
<dbReference type="InterPro" id="IPR002575">
    <property type="entry name" value="Aminoglycoside_PTrfase"/>
</dbReference>
<dbReference type="Gene3D" id="3.90.1200.10">
    <property type="match status" value="1"/>
</dbReference>
<proteinExistence type="predicted"/>
<dbReference type="GO" id="GO:0016740">
    <property type="term" value="F:transferase activity"/>
    <property type="evidence" value="ECO:0007669"/>
    <property type="project" value="UniProtKB-KW"/>
</dbReference>
<sequence>MRAQSVLWMLGEQLGTEGRPVVTRIEPLKLLNRRLSFIMYCRIITDDGRDRLAWAKILNPSVNPEIKQRRVARDFDLNNHLYGAIDTTGQFRVPEPVYHSPEHRLVVTGHIAGTVLQTKIESHALGFTSARDIRGLEYDCRLAGGWLRSFQALTEGYCPGQESGIELMKVKGAGRIVEQTIDRLRQLVDEDPRLLEPALVSEITYFLNTNLADHRSGEEAVCSIHGDFFAGNLMVDGETIAGLDFESTTWGSPLFDPGYFVFQLETLQEKLRYKNSIVSHLVDAFLNGYGIDTDHKQFWDYRPELRIIFLSLAISRLLSLSANRRWTSARGIYRHMIARNLIKRLKSHIRFHQGP</sequence>
<dbReference type="EMBL" id="SOQX01000004">
    <property type="protein sequence ID" value="TDY00958.1"/>
    <property type="molecule type" value="Genomic_DNA"/>
</dbReference>
<comment type="caution">
    <text evidence="2">The sequence shown here is derived from an EMBL/GenBank/DDBJ whole genome shotgun (WGS) entry which is preliminary data.</text>
</comment>
<protein>
    <submittedName>
        <fullName evidence="2">Phosphotransferase family enzyme</fullName>
    </submittedName>
</protein>
<accession>A0A4R8IKR1</accession>